<dbReference type="AlphaFoldDB" id="A0A6G1EJS7"/>
<gene>
    <name evidence="1" type="ORF">E2562_010256</name>
</gene>
<evidence type="ECO:0000313" key="1">
    <source>
        <dbReference type="EMBL" id="KAF0924662.1"/>
    </source>
</evidence>
<accession>A0A6G1EJS7</accession>
<proteinExistence type="predicted"/>
<name>A0A6G1EJS7_9ORYZ</name>
<dbReference type="Proteomes" id="UP000479710">
    <property type="component" value="Unassembled WGS sequence"/>
</dbReference>
<sequence>MARARAVSMAPRLTGDGNGTDLGMLVRRRQRRGWQAAAMTTAPSLVCLCSGVSSLPCAIDDRSLEASFSPYGKILESKVQIKYDAGINLQSLASGMAKASLVTCFAILRDPKLLKQHD</sequence>
<keyword evidence="2" id="KW-1185">Reference proteome</keyword>
<comment type="caution">
    <text evidence="1">The sequence shown here is derived from an EMBL/GenBank/DDBJ whole genome shotgun (WGS) entry which is preliminary data.</text>
</comment>
<organism evidence="1 2">
    <name type="scientific">Oryza meyeriana var. granulata</name>
    <dbReference type="NCBI Taxonomy" id="110450"/>
    <lineage>
        <taxon>Eukaryota</taxon>
        <taxon>Viridiplantae</taxon>
        <taxon>Streptophyta</taxon>
        <taxon>Embryophyta</taxon>
        <taxon>Tracheophyta</taxon>
        <taxon>Spermatophyta</taxon>
        <taxon>Magnoliopsida</taxon>
        <taxon>Liliopsida</taxon>
        <taxon>Poales</taxon>
        <taxon>Poaceae</taxon>
        <taxon>BOP clade</taxon>
        <taxon>Oryzoideae</taxon>
        <taxon>Oryzeae</taxon>
        <taxon>Oryzinae</taxon>
        <taxon>Oryza</taxon>
        <taxon>Oryza meyeriana</taxon>
    </lineage>
</organism>
<evidence type="ECO:0008006" key="3">
    <source>
        <dbReference type="Google" id="ProtNLM"/>
    </source>
</evidence>
<dbReference type="EMBL" id="SPHZ02000003">
    <property type="protein sequence ID" value="KAF0924662.1"/>
    <property type="molecule type" value="Genomic_DNA"/>
</dbReference>
<reference evidence="1 2" key="1">
    <citation type="submission" date="2019-11" db="EMBL/GenBank/DDBJ databases">
        <title>Whole genome sequence of Oryza granulata.</title>
        <authorList>
            <person name="Li W."/>
        </authorList>
    </citation>
    <scope>NUCLEOTIDE SEQUENCE [LARGE SCALE GENOMIC DNA]</scope>
    <source>
        <strain evidence="2">cv. Menghai</strain>
        <tissue evidence="1">Leaf</tissue>
    </source>
</reference>
<evidence type="ECO:0000313" key="2">
    <source>
        <dbReference type="Proteomes" id="UP000479710"/>
    </source>
</evidence>
<protein>
    <recommendedName>
        <fullName evidence="3">RRM domain-containing protein</fullName>
    </recommendedName>
</protein>